<keyword evidence="7" id="KW-1185">Reference proteome</keyword>
<comment type="subcellular location">
    <subcellularLocation>
        <location evidence="1">Membrane</location>
    </subcellularLocation>
</comment>
<name>A0A7J8Y8A9_GOSAI</name>
<accession>A0A7J8Y8A9</accession>
<dbReference type="EMBL" id="JABFAA010000011">
    <property type="protein sequence ID" value="MBA0695530.1"/>
    <property type="molecule type" value="Genomic_DNA"/>
</dbReference>
<keyword evidence="3" id="KW-0812">Transmembrane</keyword>
<keyword evidence="4" id="KW-1133">Transmembrane helix</keyword>
<evidence type="ECO:0000256" key="4">
    <source>
        <dbReference type="ARBA" id="ARBA00022989"/>
    </source>
</evidence>
<comment type="caution">
    <text evidence="6">The sequence shown here is derived from an EMBL/GenBank/DDBJ whole genome shotgun (WGS) entry which is preliminary data.</text>
</comment>
<dbReference type="GO" id="GO:0005794">
    <property type="term" value="C:Golgi apparatus"/>
    <property type="evidence" value="ECO:0007669"/>
    <property type="project" value="TreeGrafter"/>
</dbReference>
<proteinExistence type="inferred from homology"/>
<reference evidence="6 7" key="1">
    <citation type="journal article" date="2019" name="Genome Biol. Evol.">
        <title>Insights into the evolution of the New World diploid cottons (Gossypium, subgenus Houzingenia) based on genome sequencing.</title>
        <authorList>
            <person name="Grover C.E."/>
            <person name="Arick M.A. 2nd"/>
            <person name="Thrash A."/>
            <person name="Conover J.L."/>
            <person name="Sanders W.S."/>
            <person name="Peterson D.G."/>
            <person name="Frelichowski J.E."/>
            <person name="Scheffler J.A."/>
            <person name="Scheffler B.E."/>
            <person name="Wendel J.F."/>
        </authorList>
    </citation>
    <scope>NUCLEOTIDE SEQUENCE [LARGE SCALE GENOMIC DNA]</scope>
    <source>
        <strain evidence="6">185</strain>
        <tissue evidence="6">Leaf</tissue>
    </source>
</reference>
<dbReference type="PANTHER" id="PTHR10926:SF29">
    <property type="entry name" value="ALA-INTERACTING SUBUNIT 2-RELATED"/>
    <property type="match status" value="1"/>
</dbReference>
<evidence type="ECO:0000256" key="5">
    <source>
        <dbReference type="ARBA" id="ARBA00023136"/>
    </source>
</evidence>
<protein>
    <submittedName>
        <fullName evidence="6">Uncharacterized protein</fullName>
    </submittedName>
</protein>
<dbReference type="GO" id="GO:0005783">
    <property type="term" value="C:endoplasmic reticulum"/>
    <property type="evidence" value="ECO:0007669"/>
    <property type="project" value="TreeGrafter"/>
</dbReference>
<evidence type="ECO:0000256" key="1">
    <source>
        <dbReference type="ARBA" id="ARBA00004370"/>
    </source>
</evidence>
<feature type="non-terminal residue" evidence="6">
    <location>
        <position position="48"/>
    </location>
</feature>
<sequence>MHTSALPSFQKFYGRIETDLDVDDVEVVHLMNNYNTFSFGGKKKLVLS</sequence>
<evidence type="ECO:0000313" key="7">
    <source>
        <dbReference type="Proteomes" id="UP000593577"/>
    </source>
</evidence>
<dbReference type="InterPro" id="IPR005045">
    <property type="entry name" value="CDC50/LEM3_fam"/>
</dbReference>
<evidence type="ECO:0000256" key="3">
    <source>
        <dbReference type="ARBA" id="ARBA00022692"/>
    </source>
</evidence>
<organism evidence="6 7">
    <name type="scientific">Gossypium aridum</name>
    <name type="common">American cotton</name>
    <name type="synonym">Erioxylum aridum</name>
    <dbReference type="NCBI Taxonomy" id="34290"/>
    <lineage>
        <taxon>Eukaryota</taxon>
        <taxon>Viridiplantae</taxon>
        <taxon>Streptophyta</taxon>
        <taxon>Embryophyta</taxon>
        <taxon>Tracheophyta</taxon>
        <taxon>Spermatophyta</taxon>
        <taxon>Magnoliopsida</taxon>
        <taxon>eudicotyledons</taxon>
        <taxon>Gunneridae</taxon>
        <taxon>Pentapetalae</taxon>
        <taxon>rosids</taxon>
        <taxon>malvids</taxon>
        <taxon>Malvales</taxon>
        <taxon>Malvaceae</taxon>
        <taxon>Malvoideae</taxon>
        <taxon>Gossypium</taxon>
    </lineage>
</organism>
<dbReference type="AlphaFoldDB" id="A0A7J8Y8A9"/>
<evidence type="ECO:0000313" key="6">
    <source>
        <dbReference type="EMBL" id="MBA0695530.1"/>
    </source>
</evidence>
<dbReference type="PANTHER" id="PTHR10926">
    <property type="entry name" value="CELL CYCLE CONTROL PROTEIN 50"/>
    <property type="match status" value="1"/>
</dbReference>
<comment type="similarity">
    <text evidence="2">Belongs to the CDC50/LEM3 family.</text>
</comment>
<evidence type="ECO:0000256" key="2">
    <source>
        <dbReference type="ARBA" id="ARBA00009457"/>
    </source>
</evidence>
<gene>
    <name evidence="6" type="ORF">Goari_002150</name>
</gene>
<keyword evidence="5" id="KW-0472">Membrane</keyword>
<dbReference type="Pfam" id="PF03381">
    <property type="entry name" value="CDC50"/>
    <property type="match status" value="1"/>
</dbReference>
<dbReference type="GO" id="GO:0005886">
    <property type="term" value="C:plasma membrane"/>
    <property type="evidence" value="ECO:0007669"/>
    <property type="project" value="TreeGrafter"/>
</dbReference>
<dbReference type="Proteomes" id="UP000593577">
    <property type="component" value="Unassembled WGS sequence"/>
</dbReference>